<dbReference type="RefSeq" id="WP_184902253.1">
    <property type="nucleotide sequence ID" value="NZ_JACHMX010000001.1"/>
</dbReference>
<dbReference type="InterPro" id="IPR025359">
    <property type="entry name" value="SduA_C"/>
</dbReference>
<evidence type="ECO:0000313" key="2">
    <source>
        <dbReference type="EMBL" id="MBB5856686.1"/>
    </source>
</evidence>
<sequence>MADHFTAGRALIEFDAHTNLLAEKLEHRKIDLSGYDITTLKQNHPIVSKAPLSKVWKQCREHRESFLEKLSKELTNRLPLMIAATWLRTNKRSKQSIKHRKYARFENIAAREFSNIDRLSEWDVLSLASRHVLPKLLDLIAEGEHPSSAAERVSAEQRKWAHRGIEEVLPDLPGQAGDEWLNLPDQAYAAWAKTTRLWIEVLEGICTAHHGETFALFHEDQLPLPTYVLHHLFPCARIRTTTFTWLAGRIPAIFRLFLQERKVGLIGLEVDHEHPHVYTDKRPALFLKNLLTWHGFPELAKQVETVASDPARKPPADTSNINTYFSGFGYGLGDNGLIRADCNYAANTARSDRRLRHGWRSEIDDEPDEPDEPTISAGDLPAEIVSLLERGDAVELLSAIQLHVRREQLATVRQAVRKAGGLEQDIQSALSNAWWIFGGEFVGEAVRRRLVETIELDIPLLQPDGVLHIVELKRSDVRTVRPHRNGLIVTAVVQEAVGQAMNYLTLLDEHRTDLLNEFGIDTRRASATVVVGYPDFQRDLTVSRIHETLRIFNSHLSRVEVITYQQLLDRAERVLDLVGNPDGAPASAADTPSGS</sequence>
<accession>A0A841B9I7</accession>
<gene>
    <name evidence="2" type="ORF">HDA45_006773</name>
</gene>
<dbReference type="Pfam" id="PF14082">
    <property type="entry name" value="SduA_C"/>
    <property type="match status" value="1"/>
</dbReference>
<evidence type="ECO:0000259" key="1">
    <source>
        <dbReference type="Pfam" id="PF14082"/>
    </source>
</evidence>
<dbReference type="EMBL" id="JACHMX010000001">
    <property type="protein sequence ID" value="MBB5856686.1"/>
    <property type="molecule type" value="Genomic_DNA"/>
</dbReference>
<proteinExistence type="predicted"/>
<keyword evidence="3" id="KW-1185">Reference proteome</keyword>
<reference evidence="2 3" key="1">
    <citation type="submission" date="2020-08" db="EMBL/GenBank/DDBJ databases">
        <title>Sequencing the genomes of 1000 actinobacteria strains.</title>
        <authorList>
            <person name="Klenk H.-P."/>
        </authorList>
    </citation>
    <scope>NUCLEOTIDE SEQUENCE [LARGE SCALE GENOMIC DNA]</scope>
    <source>
        <strain evidence="2 3">DSM 45272</strain>
    </source>
</reference>
<comment type="caution">
    <text evidence="2">The sequence shown here is derived from an EMBL/GenBank/DDBJ whole genome shotgun (WGS) entry which is preliminary data.</text>
</comment>
<evidence type="ECO:0000313" key="3">
    <source>
        <dbReference type="Proteomes" id="UP000580861"/>
    </source>
</evidence>
<feature type="domain" description="Shedu protein SduA C-terminal" evidence="1">
    <location>
        <begin position="423"/>
        <end position="568"/>
    </location>
</feature>
<organism evidence="2 3">
    <name type="scientific">Amycolatopsis umgeniensis</name>
    <dbReference type="NCBI Taxonomy" id="336628"/>
    <lineage>
        <taxon>Bacteria</taxon>
        <taxon>Bacillati</taxon>
        <taxon>Actinomycetota</taxon>
        <taxon>Actinomycetes</taxon>
        <taxon>Pseudonocardiales</taxon>
        <taxon>Pseudonocardiaceae</taxon>
        <taxon>Amycolatopsis</taxon>
    </lineage>
</organism>
<dbReference type="AlphaFoldDB" id="A0A841B9I7"/>
<name>A0A841B9I7_9PSEU</name>
<dbReference type="Proteomes" id="UP000580861">
    <property type="component" value="Unassembled WGS sequence"/>
</dbReference>
<protein>
    <recommendedName>
        <fullName evidence="1">Shedu protein SduA C-terminal domain-containing protein</fullName>
    </recommendedName>
</protein>